<proteinExistence type="predicted"/>
<accession>A0A2Z5QWN5</accession>
<dbReference type="AlphaFoldDB" id="A0A2Z5QWN5"/>
<dbReference type="EMBL" id="AP017895">
    <property type="protein sequence ID" value="BAV86634.1"/>
    <property type="molecule type" value="Genomic_DNA"/>
</dbReference>
<dbReference type="Gene3D" id="2.60.60.30">
    <property type="entry name" value="sav2460 like domains"/>
    <property type="match status" value="1"/>
</dbReference>
<dbReference type="InterPro" id="IPR051324">
    <property type="entry name" value="Stress/Tellurium_Resist"/>
</dbReference>
<dbReference type="KEGG" id="raj:RA11412_0335"/>
<evidence type="ECO:0000259" key="1">
    <source>
        <dbReference type="Pfam" id="PF02342"/>
    </source>
</evidence>
<dbReference type="PANTHER" id="PTHR32097:SF17">
    <property type="entry name" value="CAMP-BINDING PROTEIN 1-RELATED"/>
    <property type="match status" value="1"/>
</dbReference>
<gene>
    <name evidence="2" type="ORF">RA11412_0335</name>
</gene>
<protein>
    <submittedName>
        <fullName evidence="2">Tellurium resistance protein TerD</fullName>
    </submittedName>
</protein>
<keyword evidence="3" id="KW-1185">Reference proteome</keyword>
<reference evidence="2 3" key="1">
    <citation type="submission" date="2016-10" db="EMBL/GenBank/DDBJ databases">
        <title>Genome sequence of Rothia aeria strain JCM11412.</title>
        <authorList>
            <person name="Nambu T."/>
        </authorList>
    </citation>
    <scope>NUCLEOTIDE SEQUENCE [LARGE SCALE GENOMIC DNA]</scope>
    <source>
        <strain evidence="2 3">JCM 11412</strain>
    </source>
</reference>
<evidence type="ECO:0000313" key="3">
    <source>
        <dbReference type="Proteomes" id="UP000250241"/>
    </source>
</evidence>
<dbReference type="InterPro" id="IPR003325">
    <property type="entry name" value="TerD"/>
</dbReference>
<organism evidence="2 3">
    <name type="scientific">Rothia aeria</name>
    <dbReference type="NCBI Taxonomy" id="172042"/>
    <lineage>
        <taxon>Bacteria</taxon>
        <taxon>Bacillati</taxon>
        <taxon>Actinomycetota</taxon>
        <taxon>Actinomycetes</taxon>
        <taxon>Micrococcales</taxon>
        <taxon>Micrococcaceae</taxon>
        <taxon>Rothia</taxon>
    </lineage>
</organism>
<dbReference type="RefSeq" id="WP_128087196.1">
    <property type="nucleotide sequence ID" value="NZ_CBDEQU010000075.1"/>
</dbReference>
<dbReference type="PANTHER" id="PTHR32097">
    <property type="entry name" value="CAMP-BINDING PROTEIN 1-RELATED"/>
    <property type="match status" value="1"/>
</dbReference>
<name>A0A2Z5QWN5_9MICC</name>
<dbReference type="Proteomes" id="UP000250241">
    <property type="component" value="Chromosome"/>
</dbReference>
<feature type="domain" description="TerD" evidence="1">
    <location>
        <begin position="1"/>
        <end position="173"/>
    </location>
</feature>
<sequence length="192" mass="20579">MAINLSKGQKINLSKDSGLTQVRLGLGWDPIKVKGFFGRTKEKAVDLDASVLAYDASGQMVEAVFYGSLRAANGSIIHHGDNLTGAGDGDDEVIDINLPGVDARINTLALVITSYSGDQFSGIENAFVRVENVENRQELARFEMTQKGSHTGLMVASISRDGNDWVFKAVGSPLPGAARTPRDVIDPARAYL</sequence>
<dbReference type="GeneID" id="93861960"/>
<dbReference type="CDD" id="cd06974">
    <property type="entry name" value="TerD_like"/>
    <property type="match status" value="1"/>
</dbReference>
<evidence type="ECO:0000313" key="2">
    <source>
        <dbReference type="EMBL" id="BAV86634.1"/>
    </source>
</evidence>
<dbReference type="Pfam" id="PF02342">
    <property type="entry name" value="TerD"/>
    <property type="match status" value="1"/>
</dbReference>